<reference evidence="2 3" key="1">
    <citation type="journal article" date="2020" name="Nature">
        <title>Six reference-quality genomes reveal evolution of bat adaptations.</title>
        <authorList>
            <person name="Jebb D."/>
            <person name="Huang Z."/>
            <person name="Pippel M."/>
            <person name="Hughes G.M."/>
            <person name="Lavrichenko K."/>
            <person name="Devanna P."/>
            <person name="Winkler S."/>
            <person name="Jermiin L.S."/>
            <person name="Skirmuntt E.C."/>
            <person name="Katzourakis A."/>
            <person name="Burkitt-Gray L."/>
            <person name="Ray D.A."/>
            <person name="Sullivan K.A.M."/>
            <person name="Roscito J.G."/>
            <person name="Kirilenko B.M."/>
            <person name="Davalos L.M."/>
            <person name="Corthals A.P."/>
            <person name="Power M.L."/>
            <person name="Jones G."/>
            <person name="Ransome R.D."/>
            <person name="Dechmann D.K.N."/>
            <person name="Locatelli A.G."/>
            <person name="Puechmaille S.J."/>
            <person name="Fedrigo O."/>
            <person name="Jarvis E.D."/>
            <person name="Hiller M."/>
            <person name="Vernes S.C."/>
            <person name="Myers E.W."/>
            <person name="Teeling E.C."/>
        </authorList>
    </citation>
    <scope>NUCLEOTIDE SEQUENCE [LARGE SCALE GENOMIC DNA]</scope>
    <source>
        <strain evidence="2">MRouAeg1</strain>
        <tissue evidence="2">Muscle</tissue>
    </source>
</reference>
<proteinExistence type="predicted"/>
<protein>
    <submittedName>
        <fullName evidence="2">Uncharacterized protein</fullName>
    </submittedName>
</protein>
<feature type="region of interest" description="Disordered" evidence="1">
    <location>
        <begin position="43"/>
        <end position="87"/>
    </location>
</feature>
<keyword evidence="3" id="KW-1185">Reference proteome</keyword>
<dbReference type="EMBL" id="JACASE010000007">
    <property type="protein sequence ID" value="KAF6447634.1"/>
    <property type="molecule type" value="Genomic_DNA"/>
</dbReference>
<comment type="caution">
    <text evidence="2">The sequence shown here is derived from an EMBL/GenBank/DDBJ whole genome shotgun (WGS) entry which is preliminary data.</text>
</comment>
<organism evidence="2 3">
    <name type="scientific">Rousettus aegyptiacus</name>
    <name type="common">Egyptian fruit bat</name>
    <name type="synonym">Pteropus aegyptiacus</name>
    <dbReference type="NCBI Taxonomy" id="9407"/>
    <lineage>
        <taxon>Eukaryota</taxon>
        <taxon>Metazoa</taxon>
        <taxon>Chordata</taxon>
        <taxon>Craniata</taxon>
        <taxon>Vertebrata</taxon>
        <taxon>Euteleostomi</taxon>
        <taxon>Mammalia</taxon>
        <taxon>Eutheria</taxon>
        <taxon>Laurasiatheria</taxon>
        <taxon>Chiroptera</taxon>
        <taxon>Yinpterochiroptera</taxon>
        <taxon>Pteropodoidea</taxon>
        <taxon>Pteropodidae</taxon>
        <taxon>Rousettinae</taxon>
        <taxon>Rousettus</taxon>
    </lineage>
</organism>
<accession>A0A7J8FIR1</accession>
<name>A0A7J8FIR1_ROUAE</name>
<gene>
    <name evidence="2" type="ORF">HJG63_012038</name>
</gene>
<sequence length="124" mass="13990">MSSGYPEAMMDYSGPSANDWCLYTTKEICTHDTQGDLAVKTEAEISDVSTSQGTPGEPASPRSWKRPATDYPSQRPEDSTLPTPRFRASALQSHERINFCCFKHQLVVRYDGGPRKPLRFLFRE</sequence>
<evidence type="ECO:0000256" key="1">
    <source>
        <dbReference type="SAM" id="MobiDB-lite"/>
    </source>
</evidence>
<dbReference type="Proteomes" id="UP000593571">
    <property type="component" value="Unassembled WGS sequence"/>
</dbReference>
<evidence type="ECO:0000313" key="2">
    <source>
        <dbReference type="EMBL" id="KAF6447634.1"/>
    </source>
</evidence>
<evidence type="ECO:0000313" key="3">
    <source>
        <dbReference type="Proteomes" id="UP000593571"/>
    </source>
</evidence>
<dbReference type="AlphaFoldDB" id="A0A7J8FIR1"/>